<dbReference type="Proteomes" id="UP000005307">
    <property type="component" value="Chromosome"/>
</dbReference>
<evidence type="ECO:0000259" key="1">
    <source>
        <dbReference type="Pfam" id="PF20172"/>
    </source>
</evidence>
<dbReference type="InterPro" id="IPR046668">
    <property type="entry name" value="DUF6538"/>
</dbReference>
<accession>M9R9M6</accession>
<dbReference type="eggNOG" id="COG0582">
    <property type="taxonomic scope" value="Bacteria"/>
</dbReference>
<reference evidence="2 3" key="1">
    <citation type="journal article" date="2013" name="PLoS ONE">
        <title>Poles Apart: Arctic and Antarctic Octadecabacter strains Share High Genome Plasticity and a New Type of Xanthorhodopsin.</title>
        <authorList>
            <person name="Vollmers J."/>
            <person name="Voget S."/>
            <person name="Dietrich S."/>
            <person name="Gollnow K."/>
            <person name="Smits M."/>
            <person name="Meyer K."/>
            <person name="Brinkhoff T."/>
            <person name="Simon M."/>
            <person name="Daniel R."/>
        </authorList>
    </citation>
    <scope>NUCLEOTIDE SEQUENCE [LARGE SCALE GENOMIC DNA]</scope>
    <source>
        <strain evidence="2 3">307</strain>
    </source>
</reference>
<protein>
    <recommendedName>
        <fullName evidence="1">DUF6538 domain-containing protein</fullName>
    </recommendedName>
</protein>
<organism evidence="2 3">
    <name type="scientific">Octadecabacter antarcticus 307</name>
    <dbReference type="NCBI Taxonomy" id="391626"/>
    <lineage>
        <taxon>Bacteria</taxon>
        <taxon>Pseudomonadati</taxon>
        <taxon>Pseudomonadota</taxon>
        <taxon>Alphaproteobacteria</taxon>
        <taxon>Rhodobacterales</taxon>
        <taxon>Roseobacteraceae</taxon>
        <taxon>Octadecabacter</taxon>
    </lineage>
</organism>
<name>M9R9M6_9RHOB</name>
<dbReference type="KEGG" id="oat:OAN307_c13920"/>
<feature type="domain" description="DUF6538" evidence="1">
    <location>
        <begin position="11"/>
        <end position="57"/>
    </location>
</feature>
<keyword evidence="3" id="KW-1185">Reference proteome</keyword>
<gene>
    <name evidence="2" type="ORF">OAN307_c13920</name>
</gene>
<proteinExistence type="predicted"/>
<dbReference type="EMBL" id="CP003740">
    <property type="protein sequence ID" value="AGI67071.1"/>
    <property type="molecule type" value="Genomic_DNA"/>
</dbReference>
<evidence type="ECO:0000313" key="3">
    <source>
        <dbReference type="Proteomes" id="UP000005307"/>
    </source>
</evidence>
<dbReference type="RefSeq" id="WP_015499108.1">
    <property type="nucleotide sequence ID" value="NC_020911.1"/>
</dbReference>
<evidence type="ECO:0000313" key="2">
    <source>
        <dbReference type="EMBL" id="AGI67071.1"/>
    </source>
</evidence>
<sequence>MRHAAYLSTSRHGIFYFRLPIPTRLHPNRNCTDMKLSLGTRCPKVAAHLSRRLIVAGQLLLAPPTVQAMKYTDIRRHVQNHFRKRLASFKKHVATAGPISDDRVRGLQAVIRAAESDQETFVSTPT</sequence>
<dbReference type="Pfam" id="PF20172">
    <property type="entry name" value="DUF6538"/>
    <property type="match status" value="1"/>
</dbReference>
<dbReference type="AlphaFoldDB" id="M9R9M6"/>
<dbReference type="HOGENOM" id="CLU_1979265_0_0_5"/>